<protein>
    <submittedName>
        <fullName evidence="4">Circularly permuted type 2 ATP-grasp protein</fullName>
    </submittedName>
</protein>
<dbReference type="Gene3D" id="3.40.50.11290">
    <property type="match status" value="1"/>
</dbReference>
<reference evidence="4 5" key="1">
    <citation type="submission" date="2020-10" db="EMBL/GenBank/DDBJ databases">
        <title>Haloactinobacterium sp. RN3S43, a bacterium isolated from saline soil.</title>
        <authorList>
            <person name="Sun J.-Q."/>
        </authorList>
    </citation>
    <scope>NUCLEOTIDE SEQUENCE [LARGE SCALE GENOMIC DNA]</scope>
    <source>
        <strain evidence="4 5">RN3S43</strain>
    </source>
</reference>
<feature type="domain" description="DUF403" evidence="2">
    <location>
        <begin position="540"/>
        <end position="844"/>
    </location>
</feature>
<organism evidence="4 5">
    <name type="scientific">Ruania alkalisoli</name>
    <dbReference type="NCBI Taxonomy" id="2779775"/>
    <lineage>
        <taxon>Bacteria</taxon>
        <taxon>Bacillati</taxon>
        <taxon>Actinomycetota</taxon>
        <taxon>Actinomycetes</taxon>
        <taxon>Micrococcales</taxon>
        <taxon>Ruaniaceae</taxon>
        <taxon>Ruania</taxon>
    </lineage>
</organism>
<feature type="region of interest" description="Disordered" evidence="1">
    <location>
        <begin position="64"/>
        <end position="102"/>
    </location>
</feature>
<feature type="compositionally biased region" description="Low complexity" evidence="1">
    <location>
        <begin position="87"/>
        <end position="99"/>
    </location>
</feature>
<dbReference type="RefSeq" id="WP_193497120.1">
    <property type="nucleotide sequence ID" value="NZ_CP063169.1"/>
</dbReference>
<dbReference type="Pfam" id="PF14403">
    <property type="entry name" value="CP_ATPgrasp_2"/>
    <property type="match status" value="1"/>
</dbReference>
<gene>
    <name evidence="4" type="ORF">IM660_17905</name>
</gene>
<dbReference type="PANTHER" id="PTHR34595">
    <property type="entry name" value="BLR5612 PROTEIN"/>
    <property type="match status" value="1"/>
</dbReference>
<name>A0A7M1SS97_9MICO</name>
<proteinExistence type="predicted"/>
<dbReference type="AlphaFoldDB" id="A0A7M1SS97"/>
<evidence type="ECO:0000313" key="5">
    <source>
        <dbReference type="Proteomes" id="UP000593758"/>
    </source>
</evidence>
<keyword evidence="5" id="KW-1185">Reference proteome</keyword>
<dbReference type="PANTHER" id="PTHR34595:SF2">
    <property type="entry name" value="BLR2978 PROTEIN"/>
    <property type="match status" value="1"/>
</dbReference>
<dbReference type="EMBL" id="CP063169">
    <property type="protein sequence ID" value="QOR70439.1"/>
    <property type="molecule type" value="Genomic_DNA"/>
</dbReference>
<evidence type="ECO:0000256" key="1">
    <source>
        <dbReference type="SAM" id="MobiDB-lite"/>
    </source>
</evidence>
<dbReference type="Pfam" id="PF04168">
    <property type="entry name" value="Alpha-E"/>
    <property type="match status" value="1"/>
</dbReference>
<evidence type="ECO:0000259" key="3">
    <source>
        <dbReference type="Pfam" id="PF14403"/>
    </source>
</evidence>
<dbReference type="SUPFAM" id="SSF56059">
    <property type="entry name" value="Glutathione synthetase ATP-binding domain-like"/>
    <property type="match status" value="1"/>
</dbReference>
<accession>A0A7M1SS97</accession>
<dbReference type="KEGG" id="halt:IM660_17905"/>
<dbReference type="Gene3D" id="3.30.1490.270">
    <property type="match status" value="1"/>
</dbReference>
<dbReference type="InterPro" id="IPR007296">
    <property type="entry name" value="DUF403"/>
</dbReference>
<dbReference type="InterPro" id="IPR025841">
    <property type="entry name" value="CP_ATPgrasp_2"/>
</dbReference>
<sequence length="868" mass="93989">MPDLLASYRAAGPGHDEMLQSTGAARAAWDQMADLAQVQSWEQLAERRQEVALLLEDHGVRFGIGGDAEAQTPGAARPDGTGGTAGTTGNSTGQTTATTDSPWQLDPLPVILDELEWAQVETALRQRAMLLDAILTDLYGPRRLIGDAALPPELVLAHPGFLRAAEGIAIPGPHQLFLYAADLARNADGSWVALSDRTQAPSGLGFAMEDRRVVSQVLAGSYRQARIRRMGPFYHAMRTALQEVAPAGGDAPRIALLTPGPYSETAFDQGYLATMLGLPLVEGEDLVVSDGRLWMRSLGGLEPVDVLIRRVDAEFCDPLDLRGDSVLGVPGLVQAARSGAVTVVNPFGAGVLENPALMTFLPRLCRQVLGEELLLGSAATYWCGERSMCSHVIANLDRLVIRQTVPGGYQRNGWELTVAERADLATMIAADPHRWVGQEPVDASTTPTIGEESLQARPTTLRTFTLARPSGYQVLSGGLARVDLDERHERLDHAPRSPMAGAAAKDVWILSAEPQPVQDPWLTDDGAPYHPTVPAISPGAAEDLFWFGRYSERAEATVRLVRAVADRWEDYHLTPHSAGGRSLEILMTALAGVTTDAGLDDVVLDERRPGSVAFAVAHAVRAATGVRDQLSGDTWIALSAAERALARGRSRRARTVGPELELDGVLTRTLEALLALAGIGNEAMMRDVGWALMDVGRRLERAQHLVQVLAATVTVRRDRVVDSMVLESVLIAHESVISYRRRSQTTARLEAFLELLLMDSRNPRSLAHQLTTLRTDLDSLPTAAHNAQVRDQLLADLGDLLAEQDAAALAATDPAGDRRRLAELLESLDWRLRDLGEEIARVHFAHPVPIQWADAAGTWVPRREEVTS</sequence>
<dbReference type="InterPro" id="IPR051680">
    <property type="entry name" value="ATP-dep_Glu-Cys_Ligase-2"/>
</dbReference>
<feature type="domain" description="Circularly permuted ATP-grasp type 2" evidence="3">
    <location>
        <begin position="109"/>
        <end position="482"/>
    </location>
</feature>
<dbReference type="Proteomes" id="UP000593758">
    <property type="component" value="Chromosome"/>
</dbReference>
<evidence type="ECO:0000313" key="4">
    <source>
        <dbReference type="EMBL" id="QOR70439.1"/>
    </source>
</evidence>
<evidence type="ECO:0000259" key="2">
    <source>
        <dbReference type="Pfam" id="PF04168"/>
    </source>
</evidence>